<feature type="compositionally biased region" description="Basic and acidic residues" evidence="6">
    <location>
        <begin position="778"/>
        <end position="787"/>
    </location>
</feature>
<feature type="compositionally biased region" description="Acidic residues" evidence="6">
    <location>
        <begin position="950"/>
        <end position="967"/>
    </location>
</feature>
<feature type="compositionally biased region" description="Polar residues" evidence="6">
    <location>
        <begin position="968"/>
        <end position="977"/>
    </location>
</feature>
<dbReference type="NCBIfam" id="TIGR00756">
    <property type="entry name" value="PPR"/>
    <property type="match status" value="1"/>
</dbReference>
<dbReference type="AlphaFoldDB" id="A0A077RDN9"/>
<protein>
    <recommendedName>
        <fullName evidence="8">Pentatricopeptide repeat protein</fullName>
    </recommendedName>
</protein>
<evidence type="ECO:0000256" key="4">
    <source>
        <dbReference type="ARBA" id="ARBA00044511"/>
    </source>
</evidence>
<feature type="compositionally biased region" description="Basic and acidic residues" evidence="6">
    <location>
        <begin position="984"/>
        <end position="998"/>
    </location>
</feature>
<evidence type="ECO:0000256" key="6">
    <source>
        <dbReference type="SAM" id="MobiDB-lite"/>
    </source>
</evidence>
<feature type="region of interest" description="Disordered" evidence="6">
    <location>
        <begin position="78"/>
        <end position="126"/>
    </location>
</feature>
<feature type="compositionally biased region" description="Basic and acidic residues" evidence="6">
    <location>
        <begin position="918"/>
        <end position="931"/>
    </location>
</feature>
<evidence type="ECO:0000256" key="3">
    <source>
        <dbReference type="ARBA" id="ARBA00044493"/>
    </source>
</evidence>
<feature type="region of interest" description="Disordered" evidence="6">
    <location>
        <begin position="908"/>
        <end position="937"/>
    </location>
</feature>
<dbReference type="PANTHER" id="PTHR47447:SF17">
    <property type="entry name" value="OS12G0638900 PROTEIN"/>
    <property type="match status" value="1"/>
</dbReference>
<dbReference type="Gene3D" id="1.25.40.10">
    <property type="entry name" value="Tetratricopeptide repeat domain"/>
    <property type="match status" value="1"/>
</dbReference>
<evidence type="ECO:0000256" key="2">
    <source>
        <dbReference type="ARBA" id="ARBA00022737"/>
    </source>
</evidence>
<evidence type="ECO:0000313" key="7">
    <source>
        <dbReference type="EMBL" id="CDI56064.1"/>
    </source>
</evidence>
<dbReference type="InterPro" id="IPR011990">
    <property type="entry name" value="TPR-like_helical_dom_sf"/>
</dbReference>
<dbReference type="PROSITE" id="PS51375">
    <property type="entry name" value="PPR"/>
    <property type="match status" value="1"/>
</dbReference>
<dbReference type="EMBL" id="HG529674">
    <property type="protein sequence ID" value="CDI56064.1"/>
    <property type="molecule type" value="Genomic_DNA"/>
</dbReference>
<keyword evidence="2" id="KW-0677">Repeat</keyword>
<comment type="similarity">
    <text evidence="1">Belongs to the CCM1 family.</text>
</comment>
<reference evidence="7" key="1">
    <citation type="journal article" date="2014" name="Genome Biol. Evol.">
        <title>Gene Loss Rather Than Gene Gain Is Associated with a Host Jump from Monocots to Dicots in the Smut Fungus Melanopsichium pennsylvanicum.</title>
        <authorList>
            <person name="Sharma R."/>
            <person name="Mishra B."/>
            <person name="Runge F."/>
            <person name="Thines M."/>
        </authorList>
    </citation>
    <scope>NUCLEOTIDE SEQUENCE</scope>
    <source>
        <strain evidence="7">4</strain>
    </source>
</reference>
<accession>A0A077RDN9</accession>
<organism evidence="7">
    <name type="scientific">Melanopsichium pennsylvanicum 4</name>
    <dbReference type="NCBI Taxonomy" id="1398559"/>
    <lineage>
        <taxon>Eukaryota</taxon>
        <taxon>Fungi</taxon>
        <taxon>Dikarya</taxon>
        <taxon>Basidiomycota</taxon>
        <taxon>Ustilaginomycotina</taxon>
        <taxon>Ustilaginomycetes</taxon>
        <taxon>Ustilaginales</taxon>
        <taxon>Ustilaginaceae</taxon>
        <taxon>Melanopsichium</taxon>
    </lineage>
</organism>
<evidence type="ECO:0008006" key="8">
    <source>
        <dbReference type="Google" id="ProtNLM"/>
    </source>
</evidence>
<feature type="region of interest" description="Disordered" evidence="6">
    <location>
        <begin position="767"/>
        <end position="790"/>
    </location>
</feature>
<feature type="compositionally biased region" description="Low complexity" evidence="6">
    <location>
        <begin position="99"/>
        <end position="122"/>
    </location>
</feature>
<evidence type="ECO:0000256" key="1">
    <source>
        <dbReference type="ARBA" id="ARBA00006192"/>
    </source>
</evidence>
<sequence length="998" mass="110844">MVCGSTAAARLPLPLHQFTRSSTTGLKAASFPPAFLAPKIHAQPFSVQSQSLASASPSKSTTPNSAQNLRGALRRIGQASKWSSQPPSKPPSSNHAKPTTARTLARRSSSSQGGQRSPASRQNNNQGFRLRAKALLDHLTNVSQGIDARVRSRRTSAAQIDADITLALTHFETEMKALRVMIKSKDVLVDPVNAWKSASRIKAPYNSAIRFCMHHGRTERAFRLLNQMKKDGIFPSAPTFTILINGLTKALLSQEQSASADQERQPLLQYKEFQRTQEVYQDLEKLWKQAYPRYFQRHGAPKPTDHLALDKANFHTLTEQARRNLVSQQASVHEAREFPQVLSNALGSYIHFLRSVNLRDEMDKLFDQLFPPTVIETMAKGLASDASPQDKLELANRKISNLLPLGDMTTFSAVLKGVRNSDSDCVVRIERIWTRLSKLIDLERHERLSAPQTTANQRYKPKALPHKGPDHALEAGTEVLRFVPDEQLMTQFFIRLHESADKDRLGLSILSHVYGLDLENTADGMLRDPDFPSDKLDPVDLQRYLRTDVHAIDGLGHPVSELRGPTVATAALVMLSEPKTWKQYVALFNYLWARAHAEHQDTRLQANTMDSMLSESAVFGAEIRPTTAMRLLWLLSEVGDPVGARVLLEAIKRAAQGASNTRFGEQDAIISQARRAQRASSQSRRSAAFDWKPSDVCYVRAMHANMKAMSDGPDGLTAAVSLDVGPEGATADSSRKSKQHAYNAWPETKALFIEWCDQRGLGSSHPSIAARWGGNNVEDGKRDDPSHGTKKRQLAAIHADAMRSLFLHTARQCAFAQGGRDVTVAREALTLVDERLGLADMVNESIKLEEEIKSGSSKVSMATAAKGRALNRLSKIISLALDTSEQSFAPKANVELWKRIKRMLPSSSEDFESGNLPRDGRSTSHGRDTRGKASGSNRLLLSRDDYLELEAEASAEAEDEDVYESEMTEQNPRSSFRTQRRSRHVEQELERWVRGASS</sequence>
<dbReference type="PANTHER" id="PTHR47447">
    <property type="entry name" value="OS03G0856100 PROTEIN"/>
    <property type="match status" value="1"/>
</dbReference>
<name>A0A077RDN9_9BASI</name>
<dbReference type="Pfam" id="PF13041">
    <property type="entry name" value="PPR_2"/>
    <property type="match status" value="1"/>
</dbReference>
<feature type="region of interest" description="Disordered" evidence="6">
    <location>
        <begin position="950"/>
        <end position="998"/>
    </location>
</feature>
<comment type="subunit">
    <text evidence="4">Binds to mitochondrial small subunit 15S rRNA.</text>
</comment>
<feature type="repeat" description="PPR" evidence="5">
    <location>
        <begin position="201"/>
        <end position="235"/>
    </location>
</feature>
<evidence type="ECO:0000256" key="5">
    <source>
        <dbReference type="PROSITE-ProRule" id="PRU00708"/>
    </source>
</evidence>
<dbReference type="InterPro" id="IPR002885">
    <property type="entry name" value="PPR_rpt"/>
</dbReference>
<comment type="function">
    <text evidence="3">Regulates mitochondrial small subunit maturation by controlling 15S rRNA 5'-end processing. Localizes to the 5' precursor of the 15S rRNA in a position that is subsequently occupied by mS47 in the mature yeast mtSSU. Uses structure and sequence-specific RNA recognition, binding to a single-stranded region of the precursor and specifically recognizing bases -6 to -1. The exchange of Ccm1 for mS47 is coupled to the irreversible removal of precursor rRNA that is accompanied by conformational changes of the mitoribosomal proteins uS5m and mS26. These conformational changes signal completion of 5'-end rRNA processing through protection of the mature 5'-end of the 15S rRNA and stabilization of mS47. The removal of the 5' precursor together with the dissociation of Ccm1 may be catalyzed by the 5'-3' exoribonuclease Pet127. Involved in the specific removal of group I introns in mitochondrial encoded transcripts.</text>
</comment>
<proteinExistence type="inferred from homology"/>